<sequence length="61" mass="6470">MTVWTAASDGTGWKPVEETRLEFDDNVGSPQMPVATAGQGKVIVITPDRLVGEQTVVLVGD</sequence>
<dbReference type="AlphaFoldDB" id="A0A6J6G349"/>
<protein>
    <submittedName>
        <fullName evidence="1">Unannotated protein</fullName>
    </submittedName>
</protein>
<reference evidence="1" key="1">
    <citation type="submission" date="2020-05" db="EMBL/GenBank/DDBJ databases">
        <authorList>
            <person name="Chiriac C."/>
            <person name="Salcher M."/>
            <person name="Ghai R."/>
            <person name="Kavagutti S V."/>
        </authorList>
    </citation>
    <scope>NUCLEOTIDE SEQUENCE</scope>
</reference>
<evidence type="ECO:0000313" key="1">
    <source>
        <dbReference type="EMBL" id="CAB4595752.1"/>
    </source>
</evidence>
<organism evidence="1">
    <name type="scientific">freshwater metagenome</name>
    <dbReference type="NCBI Taxonomy" id="449393"/>
    <lineage>
        <taxon>unclassified sequences</taxon>
        <taxon>metagenomes</taxon>
        <taxon>ecological metagenomes</taxon>
    </lineage>
</organism>
<proteinExistence type="predicted"/>
<gene>
    <name evidence="1" type="ORF">UFOPK1493_03996</name>
</gene>
<dbReference type="EMBL" id="CAEZSR010000269">
    <property type="protein sequence ID" value="CAB4595752.1"/>
    <property type="molecule type" value="Genomic_DNA"/>
</dbReference>
<accession>A0A6J6G349</accession>
<name>A0A6J6G349_9ZZZZ</name>